<reference evidence="12 13" key="1">
    <citation type="journal article" date="2011" name="J. Bacteriol.">
        <title>Complete genome sequence and updated annotation of Desulfovibrio alaskensis G20.</title>
        <authorList>
            <person name="Hauser L.J."/>
            <person name="Land M.L."/>
            <person name="Brown S.D."/>
            <person name="Larimer F."/>
            <person name="Keller K.L."/>
            <person name="Rapp-Giles B.J."/>
            <person name="Price M.N."/>
            <person name="Lin M."/>
            <person name="Bruce D.C."/>
            <person name="Detter J.C."/>
            <person name="Tapia R."/>
            <person name="Han C.S."/>
            <person name="Goodwin L.A."/>
            <person name="Cheng J.F."/>
            <person name="Pitluck S."/>
            <person name="Copeland A."/>
            <person name="Lucas S."/>
            <person name="Nolan M."/>
            <person name="Lapidus A.L."/>
            <person name="Palumbo A.V."/>
            <person name="Wall J.D."/>
        </authorList>
    </citation>
    <scope>NUCLEOTIDE SEQUENCE [LARGE SCALE GENOMIC DNA]</scope>
    <source>
        <strain evidence="13">ATCC BAA 1058 / DSM 17464 / G20</strain>
    </source>
</reference>
<feature type="transmembrane region" description="Helical" evidence="9">
    <location>
        <begin position="243"/>
        <end position="265"/>
    </location>
</feature>
<keyword evidence="4 9" id="KW-0812">Transmembrane</keyword>
<dbReference type="InterPro" id="IPR039421">
    <property type="entry name" value="Type_1_exporter"/>
</dbReference>
<dbReference type="AlphaFoldDB" id="Q311J7"/>
<sequence length="584" mass="64256">MQMYKKVIVMTRGNHFLLGFAAFFAILDVLFELIPYFAVYSLVIHTTEGTLTEHAVAVHSGIVLCAIILRTLSRWASAVSAHKAGYRTLYNIRIRLADHIGKLPGMYFTRQSTGNLHKIMTEDVERIENLLCHHLPDLFASIAAPLFTLAVFFAVDWRLALFALCPLLLAVLCQRILAKEAAKHMHTYHAAMGAMTDSIMEYTRGITLIKSFNRTARTFTRFTDSVHAVRDVMITWNKNASTFYALFGTSLISGIVFVLPPGIWLYSGHGLTFESLFLFLLLVSGYALPLDRLSRFASKLRQIEEGVGKIDEVLSTPPLPPSRTNLSPRSGDIQFSKVTFGYTPDAPFFQNISFTIPYGRLTALVGPSGAGKTTAAQLIARMQDVWSGSISLGGDDLRDLNQEQLFEHIAFVFQDTFLLSDSAMANIRAARPDASDAEVIHAATMAKAHEFIASLPQGYATPLGDGGVPLSGGERQRIAIARAFLKDAPIVILDEATAYTDPENEVAIQQALSTLLARKTVIVIAHRLSTITEADKIIVFDNGSVAETGKHDSLVANGGVYSRLWAAQQASDQWGFNMPEEQHA</sequence>
<evidence type="ECO:0000256" key="8">
    <source>
        <dbReference type="ARBA" id="ARBA00023136"/>
    </source>
</evidence>
<evidence type="ECO:0000256" key="6">
    <source>
        <dbReference type="ARBA" id="ARBA00022840"/>
    </source>
</evidence>
<dbReference type="GO" id="GO:0015421">
    <property type="term" value="F:ABC-type oligopeptide transporter activity"/>
    <property type="evidence" value="ECO:0007669"/>
    <property type="project" value="TreeGrafter"/>
</dbReference>
<proteinExistence type="predicted"/>
<keyword evidence="2" id="KW-0813">Transport</keyword>
<feature type="domain" description="ABC transmembrane type-1" evidence="11">
    <location>
        <begin position="20"/>
        <end position="302"/>
    </location>
</feature>
<evidence type="ECO:0000256" key="4">
    <source>
        <dbReference type="ARBA" id="ARBA00022692"/>
    </source>
</evidence>
<dbReference type="eggNOG" id="COG1132">
    <property type="taxonomic scope" value="Bacteria"/>
</dbReference>
<keyword evidence="3" id="KW-1003">Cell membrane</keyword>
<dbReference type="GO" id="GO:0005886">
    <property type="term" value="C:plasma membrane"/>
    <property type="evidence" value="ECO:0007669"/>
    <property type="project" value="UniProtKB-SubCell"/>
</dbReference>
<feature type="domain" description="ABC transporter" evidence="10">
    <location>
        <begin position="333"/>
        <end position="567"/>
    </location>
</feature>
<evidence type="ECO:0000256" key="9">
    <source>
        <dbReference type="SAM" id="Phobius"/>
    </source>
</evidence>
<evidence type="ECO:0000259" key="10">
    <source>
        <dbReference type="PROSITE" id="PS50893"/>
    </source>
</evidence>
<dbReference type="PANTHER" id="PTHR43394:SF1">
    <property type="entry name" value="ATP-BINDING CASSETTE SUB-FAMILY B MEMBER 10, MITOCHONDRIAL"/>
    <property type="match status" value="1"/>
</dbReference>
<dbReference type="InterPro" id="IPR003593">
    <property type="entry name" value="AAA+_ATPase"/>
</dbReference>
<keyword evidence="13" id="KW-1185">Reference proteome</keyword>
<keyword evidence="5" id="KW-0547">Nucleotide-binding</keyword>
<dbReference type="SUPFAM" id="SSF90123">
    <property type="entry name" value="ABC transporter transmembrane region"/>
    <property type="match status" value="1"/>
</dbReference>
<dbReference type="SUPFAM" id="SSF52540">
    <property type="entry name" value="P-loop containing nucleoside triphosphate hydrolases"/>
    <property type="match status" value="1"/>
</dbReference>
<evidence type="ECO:0000313" key="13">
    <source>
        <dbReference type="Proteomes" id="UP000002710"/>
    </source>
</evidence>
<dbReference type="STRING" id="207559.Dde_1602"/>
<dbReference type="Proteomes" id="UP000002710">
    <property type="component" value="Chromosome"/>
</dbReference>
<evidence type="ECO:0000256" key="5">
    <source>
        <dbReference type="ARBA" id="ARBA00022741"/>
    </source>
</evidence>
<keyword evidence="8 9" id="KW-0472">Membrane</keyword>
<gene>
    <name evidence="12" type="ordered locus">Dde_1602</name>
</gene>
<dbReference type="PROSITE" id="PS50929">
    <property type="entry name" value="ABC_TM1F"/>
    <property type="match status" value="1"/>
</dbReference>
<dbReference type="Pfam" id="PF00005">
    <property type="entry name" value="ABC_tran"/>
    <property type="match status" value="1"/>
</dbReference>
<dbReference type="HOGENOM" id="CLU_000604_84_9_7"/>
<dbReference type="InterPro" id="IPR036640">
    <property type="entry name" value="ABC1_TM_sf"/>
</dbReference>
<dbReference type="SMART" id="SM00382">
    <property type="entry name" value="AAA"/>
    <property type="match status" value="1"/>
</dbReference>
<dbReference type="InterPro" id="IPR017871">
    <property type="entry name" value="ABC_transporter-like_CS"/>
</dbReference>
<evidence type="ECO:0000256" key="7">
    <source>
        <dbReference type="ARBA" id="ARBA00022989"/>
    </source>
</evidence>
<evidence type="ECO:0000256" key="2">
    <source>
        <dbReference type="ARBA" id="ARBA00022448"/>
    </source>
</evidence>
<comment type="subcellular location">
    <subcellularLocation>
        <location evidence="1">Cell membrane</location>
        <topology evidence="1">Multi-pass membrane protein</topology>
    </subcellularLocation>
</comment>
<dbReference type="InterPro" id="IPR003439">
    <property type="entry name" value="ABC_transporter-like_ATP-bd"/>
</dbReference>
<dbReference type="Gene3D" id="1.20.1560.10">
    <property type="entry name" value="ABC transporter type 1, transmembrane domain"/>
    <property type="match status" value="1"/>
</dbReference>
<dbReference type="InterPro" id="IPR011527">
    <property type="entry name" value="ABC1_TM_dom"/>
</dbReference>
<keyword evidence="6" id="KW-0067">ATP-binding</keyword>
<accession>Q311J7</accession>
<evidence type="ECO:0000256" key="1">
    <source>
        <dbReference type="ARBA" id="ARBA00004651"/>
    </source>
</evidence>
<dbReference type="PROSITE" id="PS50893">
    <property type="entry name" value="ABC_TRANSPORTER_2"/>
    <property type="match status" value="1"/>
</dbReference>
<dbReference type="CDD" id="cd07346">
    <property type="entry name" value="ABC_6TM_exporters"/>
    <property type="match status" value="1"/>
</dbReference>
<dbReference type="GO" id="GO:0005524">
    <property type="term" value="F:ATP binding"/>
    <property type="evidence" value="ECO:0007669"/>
    <property type="project" value="UniProtKB-KW"/>
</dbReference>
<dbReference type="RefSeq" id="WP_011367557.1">
    <property type="nucleotide sequence ID" value="NC_007519.1"/>
</dbReference>
<dbReference type="KEGG" id="dde:Dde_1602"/>
<feature type="transmembrane region" description="Helical" evidence="9">
    <location>
        <begin position="55"/>
        <end position="73"/>
    </location>
</feature>
<dbReference type="GO" id="GO:0016887">
    <property type="term" value="F:ATP hydrolysis activity"/>
    <property type="evidence" value="ECO:0007669"/>
    <property type="project" value="InterPro"/>
</dbReference>
<dbReference type="PANTHER" id="PTHR43394">
    <property type="entry name" value="ATP-DEPENDENT PERMEASE MDL1, MITOCHONDRIAL"/>
    <property type="match status" value="1"/>
</dbReference>
<name>Q311J7_OLEA2</name>
<feature type="transmembrane region" description="Helical" evidence="9">
    <location>
        <begin position="271"/>
        <end position="290"/>
    </location>
</feature>
<dbReference type="FunFam" id="3.40.50.300:FF:000221">
    <property type="entry name" value="Multidrug ABC transporter ATP-binding protein"/>
    <property type="match status" value="1"/>
</dbReference>
<keyword evidence="7 9" id="KW-1133">Transmembrane helix</keyword>
<dbReference type="InterPro" id="IPR027417">
    <property type="entry name" value="P-loop_NTPase"/>
</dbReference>
<organism evidence="12 13">
    <name type="scientific">Oleidesulfovibrio alaskensis (strain ATCC BAA-1058 / DSM 17464 / G20)</name>
    <name type="common">Desulfovibrio alaskensis</name>
    <dbReference type="NCBI Taxonomy" id="207559"/>
    <lineage>
        <taxon>Bacteria</taxon>
        <taxon>Pseudomonadati</taxon>
        <taxon>Thermodesulfobacteriota</taxon>
        <taxon>Desulfovibrionia</taxon>
        <taxon>Desulfovibrionales</taxon>
        <taxon>Desulfovibrionaceae</taxon>
        <taxon>Oleidesulfovibrio</taxon>
    </lineage>
</organism>
<keyword evidence="12" id="KW-0378">Hydrolase</keyword>
<evidence type="ECO:0000259" key="11">
    <source>
        <dbReference type="PROSITE" id="PS50929"/>
    </source>
</evidence>
<dbReference type="EMBL" id="CP000112">
    <property type="protein sequence ID" value="ABB38399.1"/>
    <property type="molecule type" value="Genomic_DNA"/>
</dbReference>
<evidence type="ECO:0000313" key="12">
    <source>
        <dbReference type="EMBL" id="ABB38399.1"/>
    </source>
</evidence>
<dbReference type="Pfam" id="PF00664">
    <property type="entry name" value="ABC_membrane"/>
    <property type="match status" value="1"/>
</dbReference>
<feature type="transmembrane region" description="Helical" evidence="9">
    <location>
        <begin position="135"/>
        <end position="153"/>
    </location>
</feature>
<dbReference type="PROSITE" id="PS00211">
    <property type="entry name" value="ABC_TRANSPORTER_1"/>
    <property type="match status" value="1"/>
</dbReference>
<dbReference type="Gene3D" id="3.40.50.300">
    <property type="entry name" value="P-loop containing nucleotide triphosphate hydrolases"/>
    <property type="match status" value="1"/>
</dbReference>
<feature type="transmembrane region" description="Helical" evidence="9">
    <location>
        <begin position="159"/>
        <end position="178"/>
    </location>
</feature>
<protein>
    <submittedName>
        <fullName evidence="12">Xenobiotic-transporting ATPase</fullName>
        <ecNumber evidence="12">3.6.3.44</ecNumber>
    </submittedName>
</protein>
<evidence type="ECO:0000256" key="3">
    <source>
        <dbReference type="ARBA" id="ARBA00022475"/>
    </source>
</evidence>
<dbReference type="EC" id="3.6.3.44" evidence="12"/>